<keyword evidence="2" id="KW-0813">Transport</keyword>
<dbReference type="Pfam" id="PF13768">
    <property type="entry name" value="VWA_3"/>
    <property type="match status" value="1"/>
</dbReference>
<dbReference type="KEGG" id="clec:106664727"/>
<keyword evidence="14" id="KW-0325">Glycoprotein</keyword>
<dbReference type="GO" id="GO:0046872">
    <property type="term" value="F:metal ion binding"/>
    <property type="evidence" value="ECO:0007669"/>
    <property type="project" value="UniProtKB-KW"/>
</dbReference>
<dbReference type="SUPFAM" id="SSF53300">
    <property type="entry name" value="vWA-like"/>
    <property type="match status" value="1"/>
</dbReference>
<evidence type="ECO:0000256" key="14">
    <source>
        <dbReference type="ARBA" id="ARBA00023180"/>
    </source>
</evidence>
<keyword evidence="12" id="KW-0472">Membrane</keyword>
<dbReference type="FunFam" id="3.30.450.20:FF:000057">
    <property type="entry name" value="Voltage-dependent calcium channel subunit alpha-2/delta-4"/>
    <property type="match status" value="1"/>
</dbReference>
<keyword evidence="9" id="KW-0851">Voltage-gated channel</keyword>
<dbReference type="EnsemblMetazoa" id="XM_014390698.2">
    <property type="protein sequence ID" value="XP_014246184.1"/>
    <property type="gene ID" value="LOC106664727"/>
</dbReference>
<evidence type="ECO:0000256" key="8">
    <source>
        <dbReference type="ARBA" id="ARBA00022837"/>
    </source>
</evidence>
<dbReference type="InterPro" id="IPR036465">
    <property type="entry name" value="vWFA_dom_sf"/>
</dbReference>
<evidence type="ECO:0000256" key="16">
    <source>
        <dbReference type="SAM" id="MobiDB-lite"/>
    </source>
</evidence>
<keyword evidence="6" id="KW-0479">Metal-binding</keyword>
<dbReference type="InterPro" id="IPR051173">
    <property type="entry name" value="Ca_channel_alpha-2/delta"/>
</dbReference>
<dbReference type="Gene3D" id="3.30.450.20">
    <property type="entry name" value="PAS domain"/>
    <property type="match status" value="1"/>
</dbReference>
<feature type="domain" description="VWFA" evidence="18">
    <location>
        <begin position="232"/>
        <end position="411"/>
    </location>
</feature>
<evidence type="ECO:0000256" key="10">
    <source>
        <dbReference type="ARBA" id="ARBA00022989"/>
    </source>
</evidence>
<protein>
    <recommendedName>
        <fullName evidence="18">VWFA domain-containing protein</fullName>
    </recommendedName>
</protein>
<keyword evidence="7 17" id="KW-0732">Signal</keyword>
<dbReference type="FunFam" id="3.40.50.410:FF:000007">
    <property type="entry name" value="Calcium voltage-gated channel auxiliary subunit alpha2delta 3"/>
    <property type="match status" value="1"/>
</dbReference>
<dbReference type="InterPro" id="IPR002035">
    <property type="entry name" value="VWF_A"/>
</dbReference>
<keyword evidence="3" id="KW-0109">Calcium transport</keyword>
<comment type="subcellular location">
    <subcellularLocation>
        <location evidence="1">Membrane</location>
        <topology evidence="1">Single-pass type I membrane protein</topology>
    </subcellularLocation>
</comment>
<dbReference type="CDD" id="cd12912">
    <property type="entry name" value="PDC2_MCP_like"/>
    <property type="match status" value="1"/>
</dbReference>
<evidence type="ECO:0000256" key="6">
    <source>
        <dbReference type="ARBA" id="ARBA00022723"/>
    </source>
</evidence>
<dbReference type="InterPro" id="IPR013680">
    <property type="entry name" value="VDCC_a2/dsu"/>
</dbReference>
<dbReference type="InterPro" id="IPR013608">
    <property type="entry name" value="VWA_N"/>
</dbReference>
<keyword evidence="20" id="KW-1185">Reference proteome</keyword>
<evidence type="ECO:0000256" key="2">
    <source>
        <dbReference type="ARBA" id="ARBA00022448"/>
    </source>
</evidence>
<dbReference type="AlphaFoldDB" id="A0A8I6RMK1"/>
<dbReference type="RefSeq" id="XP_014246184.1">
    <property type="nucleotide sequence ID" value="XM_014390698.2"/>
</dbReference>
<evidence type="ECO:0000256" key="7">
    <source>
        <dbReference type="ARBA" id="ARBA00022729"/>
    </source>
</evidence>
<keyword evidence="8" id="KW-0106">Calcium</keyword>
<evidence type="ECO:0000259" key="18">
    <source>
        <dbReference type="PROSITE" id="PS50234"/>
    </source>
</evidence>
<dbReference type="SMART" id="SM00327">
    <property type="entry name" value="VWA"/>
    <property type="match status" value="1"/>
</dbReference>
<keyword evidence="13" id="KW-1015">Disulfide bond</keyword>
<evidence type="ECO:0000256" key="15">
    <source>
        <dbReference type="ARBA" id="ARBA00023303"/>
    </source>
</evidence>
<keyword evidence="5" id="KW-0812">Transmembrane</keyword>
<proteinExistence type="predicted"/>
<dbReference type="Pfam" id="PF08399">
    <property type="entry name" value="VWA_N"/>
    <property type="match status" value="1"/>
</dbReference>
<evidence type="ECO:0000256" key="11">
    <source>
        <dbReference type="ARBA" id="ARBA00023065"/>
    </source>
</evidence>
<dbReference type="PANTHER" id="PTHR10166:SF37">
    <property type="entry name" value="STOLID, ISOFORM H"/>
    <property type="match status" value="1"/>
</dbReference>
<feature type="chain" id="PRO_5035163538" description="VWFA domain-containing protein" evidence="17">
    <location>
        <begin position="18"/>
        <end position="1193"/>
    </location>
</feature>
<accession>A0A8I6RMK1</accession>
<dbReference type="Gene3D" id="3.40.50.410">
    <property type="entry name" value="von Willebrand factor, type A domain"/>
    <property type="match status" value="1"/>
</dbReference>
<keyword evidence="15" id="KW-0407">Ion channel</keyword>
<dbReference type="GO" id="GO:0005891">
    <property type="term" value="C:voltage-gated calcium channel complex"/>
    <property type="evidence" value="ECO:0007669"/>
    <property type="project" value="TreeGrafter"/>
</dbReference>
<keyword evidence="4" id="KW-0107">Calcium channel</keyword>
<dbReference type="PANTHER" id="PTHR10166">
    <property type="entry name" value="VOLTAGE-DEPENDENT CALCIUM CHANNEL SUBUNIT ALPHA-2/DELTA-RELATED"/>
    <property type="match status" value="1"/>
</dbReference>
<dbReference type="CTD" id="34921"/>
<dbReference type="OrthoDB" id="10054666at2759"/>
<dbReference type="PROSITE" id="PS50234">
    <property type="entry name" value="VWFA"/>
    <property type="match status" value="1"/>
</dbReference>
<organism evidence="19 20">
    <name type="scientific">Cimex lectularius</name>
    <name type="common">Bed bug</name>
    <name type="synonym">Acanthia lectularia</name>
    <dbReference type="NCBI Taxonomy" id="79782"/>
    <lineage>
        <taxon>Eukaryota</taxon>
        <taxon>Metazoa</taxon>
        <taxon>Ecdysozoa</taxon>
        <taxon>Arthropoda</taxon>
        <taxon>Hexapoda</taxon>
        <taxon>Insecta</taxon>
        <taxon>Pterygota</taxon>
        <taxon>Neoptera</taxon>
        <taxon>Paraneoptera</taxon>
        <taxon>Hemiptera</taxon>
        <taxon>Heteroptera</taxon>
        <taxon>Panheteroptera</taxon>
        <taxon>Cimicomorpha</taxon>
        <taxon>Cimicidae</taxon>
        <taxon>Cimex</taxon>
    </lineage>
</organism>
<reference evidence="19" key="1">
    <citation type="submission" date="2022-01" db="UniProtKB">
        <authorList>
            <consortium name="EnsemblMetazoa"/>
        </authorList>
    </citation>
    <scope>IDENTIFICATION</scope>
</reference>
<evidence type="ECO:0000256" key="12">
    <source>
        <dbReference type="ARBA" id="ARBA00023136"/>
    </source>
</evidence>
<dbReference type="OMA" id="WVYCEYS"/>
<evidence type="ECO:0000256" key="3">
    <source>
        <dbReference type="ARBA" id="ARBA00022568"/>
    </source>
</evidence>
<evidence type="ECO:0000256" key="9">
    <source>
        <dbReference type="ARBA" id="ARBA00022882"/>
    </source>
</evidence>
<evidence type="ECO:0000256" key="17">
    <source>
        <dbReference type="SAM" id="SignalP"/>
    </source>
</evidence>
<evidence type="ECO:0000256" key="1">
    <source>
        <dbReference type="ARBA" id="ARBA00004479"/>
    </source>
</evidence>
<dbReference type="GO" id="GO:0005245">
    <property type="term" value="F:voltage-gated calcium channel activity"/>
    <property type="evidence" value="ECO:0007669"/>
    <property type="project" value="TreeGrafter"/>
</dbReference>
<feature type="signal peptide" evidence="17">
    <location>
        <begin position="1"/>
        <end position="17"/>
    </location>
</feature>
<evidence type="ECO:0000313" key="19">
    <source>
        <dbReference type="EnsemblMetazoa" id="XP_014246184.1"/>
    </source>
</evidence>
<evidence type="ECO:0000256" key="4">
    <source>
        <dbReference type="ARBA" id="ARBA00022673"/>
    </source>
</evidence>
<evidence type="ECO:0000313" key="20">
    <source>
        <dbReference type="Proteomes" id="UP000494040"/>
    </source>
</evidence>
<dbReference type="Pfam" id="PF08473">
    <property type="entry name" value="VGCC_alpha2"/>
    <property type="match status" value="2"/>
</dbReference>
<keyword evidence="11" id="KW-0406">Ion transport</keyword>
<evidence type="ECO:0000256" key="13">
    <source>
        <dbReference type="ARBA" id="ARBA00023157"/>
    </source>
</evidence>
<sequence length="1193" mass="135883">MHLSLLLAVVFLPLSLQQDEDIPHNEVKNWALKFGVDLWEFGRQFTKMNEIQRKYHDHDAEVGRKDGLLLIREMATEVKNMMDIKMNSIRRIMDIAEQAALSYRLESEGASVKFLNSRNLKKQPGVVLEQNRHFDRRHVNTSVSSVIMPAFLSESDIQVANALRWSEHLDPVFVNNYEVDPAVSWQYFGSSTGFLRRFPAMQWPPEESKGNKELHDFRTSNWYVGASTSPKDLAIMMEVSSSMSSNDLELAKLTVKAIINTLGDDDFVNVFTFAETTKELLHCFKDLLVQANEINKRELIVALDSVQLESGANFSAALVTGFEILHRYNQTSQGCQCNQALMLVTMGPKGDLRHIFKAYNWPHMPVRVFTYLIGKDKSNAAELFWIACSNKGYYENIDKPETIKEKVQNYLRVMSRPMVMYQSDHPIHWTPVYTGGQTNTLVTEDIREGQLMTTVSTPIFDRRNGSERTANLLGVVGTDIPIQQIKKLVPPYKLGVNGYSFIVNNNGHVLYHPDLRPFLDKNLFVETLKPNYNSVDLTSVELLEDDINPRDNNSILNDLRTDMINQREGETDLKVKVHYDEMRRVTTRRHKYFYHPIEGTPFTLGLALPDGYGLYEVLAEQEIKLSQINVTEYFKGNNWRVHPDWVYCEYNYAGEHNFSSPEEQVLHFLSRTRKPGWKWMSLRPRSPTAREHEPAHANTKKTEKDSYYCDKTLMQSLVFDAMVTDGLERPGPSNLKEDKHPIATLMALLYRQGYQMFGETLSFIATRSGLIRWQEHALNAQDEQSFAAENRLTLDEVWFKRAVDQHTIEPESFVFSVPFDAGSNEKTLVTATHAIFLEHKGHKAPAAVVGLQFQHSTLSSHFRNVTSACTGNGCKKTCASEELDCYVLDNNGFIILSEKNEHTGMFFGQADGTIMDSLVQDGIYKKVPVMDYQGACSDSKSHYSDASKGAMPWEPLHWIIRWFFTRLTWLIAQSQVYYLLQPIAVSAQEEADVPIYSDYEGNNYDGLEEESPPIIPTTKPLEKETLDFDEQPQAPQQLPVPPVTAPRQPVNRTTSARPCTKKVDLYVLQPGRLNNSGLFNPLKGKLTNCHITGCERPFSVQKIPHSNLILLVVDTLCPCGSKQLSISAQEINTEDGGAHTCRPSEQGYYRRRPPKCINYHPEEIEIKQCGRGEMTKSSLVLVLISVITLTQYT</sequence>
<evidence type="ECO:0000256" key="5">
    <source>
        <dbReference type="ARBA" id="ARBA00022692"/>
    </source>
</evidence>
<dbReference type="Proteomes" id="UP000494040">
    <property type="component" value="Unassembled WGS sequence"/>
</dbReference>
<feature type="region of interest" description="Disordered" evidence="16">
    <location>
        <begin position="1029"/>
        <end position="1054"/>
    </location>
</feature>
<name>A0A8I6RMK1_CIMLE</name>
<dbReference type="GeneID" id="106664727"/>
<keyword evidence="10" id="KW-1133">Transmembrane helix</keyword>